<dbReference type="AlphaFoldDB" id="A0A7K0EWU2"/>
<accession>A0A7K0EWU2</accession>
<proteinExistence type="predicted"/>
<feature type="chain" id="PRO_5029830024" description="Lipocalin-like domain-containing protein" evidence="1">
    <location>
        <begin position="20"/>
        <end position="143"/>
    </location>
</feature>
<dbReference type="Proteomes" id="UP000441754">
    <property type="component" value="Unassembled WGS sequence"/>
</dbReference>
<reference evidence="2 3" key="1">
    <citation type="journal article" date="2018" name="Antonie Van Leeuwenhoek">
        <title>Larkinella terrae sp. nov., isolated from soil on Jeju Island, South Korea.</title>
        <authorList>
            <person name="Ten L.N."/>
            <person name="Jeon J."/>
            <person name="Park S.J."/>
            <person name="Park S."/>
            <person name="Lee S.Y."/>
            <person name="Kim M.K."/>
            <person name="Jung H.Y."/>
        </authorList>
    </citation>
    <scope>NUCLEOTIDE SEQUENCE [LARGE SCALE GENOMIC DNA]</scope>
    <source>
        <strain evidence="2 3">KCTC 52001</strain>
    </source>
</reference>
<keyword evidence="1" id="KW-0732">Signal</keyword>
<protein>
    <recommendedName>
        <fullName evidence="4">Lipocalin-like domain-containing protein</fullName>
    </recommendedName>
</protein>
<dbReference type="EMBL" id="WJXZ01000021">
    <property type="protein sequence ID" value="MRS65841.1"/>
    <property type="molecule type" value="Genomic_DNA"/>
</dbReference>
<dbReference type="OrthoDB" id="954564at2"/>
<gene>
    <name evidence="2" type="ORF">GJJ30_31450</name>
</gene>
<keyword evidence="3" id="KW-1185">Reference proteome</keyword>
<evidence type="ECO:0000313" key="2">
    <source>
        <dbReference type="EMBL" id="MRS65841.1"/>
    </source>
</evidence>
<evidence type="ECO:0000313" key="3">
    <source>
        <dbReference type="Proteomes" id="UP000441754"/>
    </source>
</evidence>
<dbReference type="PROSITE" id="PS51257">
    <property type="entry name" value="PROKAR_LIPOPROTEIN"/>
    <property type="match status" value="1"/>
</dbReference>
<organism evidence="2 3">
    <name type="scientific">Larkinella terrae</name>
    <dbReference type="NCBI Taxonomy" id="2025311"/>
    <lineage>
        <taxon>Bacteria</taxon>
        <taxon>Pseudomonadati</taxon>
        <taxon>Bacteroidota</taxon>
        <taxon>Cytophagia</taxon>
        <taxon>Cytophagales</taxon>
        <taxon>Spirosomataceae</taxon>
        <taxon>Larkinella</taxon>
    </lineage>
</organism>
<sequence>MNPLRNTLVIAIFAFCSLAACSPSKDGSPSPELDTQLSGKWELTQIRYGLTGKTATPQEAGYTETLNYNSDGTFNRLRNGQEEEKGSYTTAKIENIAGFTTAIYYPNTTYQPYRIQENILRLYERAPNGGILADGATYEYRKL</sequence>
<name>A0A7K0EWU2_9BACT</name>
<comment type="caution">
    <text evidence="2">The sequence shown here is derived from an EMBL/GenBank/DDBJ whole genome shotgun (WGS) entry which is preliminary data.</text>
</comment>
<dbReference type="RefSeq" id="WP_154179239.1">
    <property type="nucleotide sequence ID" value="NZ_WJXZ01000021.1"/>
</dbReference>
<feature type="signal peptide" evidence="1">
    <location>
        <begin position="1"/>
        <end position="19"/>
    </location>
</feature>
<evidence type="ECO:0008006" key="4">
    <source>
        <dbReference type="Google" id="ProtNLM"/>
    </source>
</evidence>
<evidence type="ECO:0000256" key="1">
    <source>
        <dbReference type="SAM" id="SignalP"/>
    </source>
</evidence>